<gene>
    <name evidence="2" type="ORF">SAMN05444389_101558</name>
</gene>
<dbReference type="CDD" id="cd18785">
    <property type="entry name" value="SF2_C"/>
    <property type="match status" value="1"/>
</dbReference>
<dbReference type="GO" id="GO:0004386">
    <property type="term" value="F:helicase activity"/>
    <property type="evidence" value="ECO:0007669"/>
    <property type="project" value="UniProtKB-KW"/>
</dbReference>
<organism evidence="2 3">
    <name type="scientific">Paracoccus solventivorans</name>
    <dbReference type="NCBI Taxonomy" id="53463"/>
    <lineage>
        <taxon>Bacteria</taxon>
        <taxon>Pseudomonadati</taxon>
        <taxon>Pseudomonadota</taxon>
        <taxon>Alphaproteobacteria</taxon>
        <taxon>Rhodobacterales</taxon>
        <taxon>Paracoccaceae</taxon>
        <taxon>Paracoccus</taxon>
    </lineage>
</organism>
<dbReference type="Proteomes" id="UP000184444">
    <property type="component" value="Unassembled WGS sequence"/>
</dbReference>
<dbReference type="AlphaFoldDB" id="A0A1M7DTM1"/>
<dbReference type="GO" id="GO:0005829">
    <property type="term" value="C:cytosol"/>
    <property type="evidence" value="ECO:0007669"/>
    <property type="project" value="TreeGrafter"/>
</dbReference>
<keyword evidence="2" id="KW-0547">Nucleotide-binding</keyword>
<evidence type="ECO:0000313" key="3">
    <source>
        <dbReference type="Proteomes" id="UP000184444"/>
    </source>
</evidence>
<evidence type="ECO:0000313" key="2">
    <source>
        <dbReference type="EMBL" id="SHL82806.1"/>
    </source>
</evidence>
<dbReference type="EMBL" id="FRCK01000001">
    <property type="protein sequence ID" value="SHL82806.1"/>
    <property type="molecule type" value="Genomic_DNA"/>
</dbReference>
<keyword evidence="2" id="KW-0378">Hydrolase</keyword>
<protein>
    <submittedName>
        <fullName evidence="2">Helicase conserved C-terminal domain-containing protein</fullName>
    </submittedName>
</protein>
<keyword evidence="2" id="KW-0067">ATP-binding</keyword>
<name>A0A1M7DTM1_9RHOB</name>
<dbReference type="InterPro" id="IPR050742">
    <property type="entry name" value="Helicase_Restrict-Modif_Enz"/>
</dbReference>
<sequence length="171" mass="19375">MAERPSIPTIYAALAEDEARNDLIFDDVLKSLEAKRSPIVLTERKDHLDYLQRRFARFAKNIVVLRGGMSARDRKAAHSALNVADEDERLILATGRYIGEGFDDKRLDTLFLTMPIAWKGTLAQYVGRLHRQHEGKKDVLVVDYVDSAVPVLARMAAKRRTGYRALGYAME</sequence>
<dbReference type="InterPro" id="IPR001650">
    <property type="entry name" value="Helicase_C-like"/>
</dbReference>
<dbReference type="PANTHER" id="PTHR47396:SF1">
    <property type="entry name" value="ATP-DEPENDENT HELICASE IRC3-RELATED"/>
    <property type="match status" value="1"/>
</dbReference>
<reference evidence="3" key="1">
    <citation type="submission" date="2016-11" db="EMBL/GenBank/DDBJ databases">
        <authorList>
            <person name="Varghese N."/>
            <person name="Submissions S."/>
        </authorList>
    </citation>
    <scope>NUCLEOTIDE SEQUENCE [LARGE SCALE GENOMIC DNA]</scope>
    <source>
        <strain evidence="3">DSM 6637</strain>
    </source>
</reference>
<dbReference type="PANTHER" id="PTHR47396">
    <property type="entry name" value="TYPE I RESTRICTION ENZYME ECOKI R PROTEIN"/>
    <property type="match status" value="1"/>
</dbReference>
<dbReference type="SUPFAM" id="SSF52540">
    <property type="entry name" value="P-loop containing nucleoside triphosphate hydrolases"/>
    <property type="match status" value="1"/>
</dbReference>
<accession>A0A1M7DTM1</accession>
<dbReference type="Gene3D" id="3.40.50.300">
    <property type="entry name" value="P-loop containing nucleotide triphosphate hydrolases"/>
    <property type="match status" value="1"/>
</dbReference>
<dbReference type="Pfam" id="PF00271">
    <property type="entry name" value="Helicase_C"/>
    <property type="match status" value="1"/>
</dbReference>
<keyword evidence="3" id="KW-1185">Reference proteome</keyword>
<evidence type="ECO:0000259" key="1">
    <source>
        <dbReference type="Pfam" id="PF00271"/>
    </source>
</evidence>
<dbReference type="InterPro" id="IPR027417">
    <property type="entry name" value="P-loop_NTPase"/>
</dbReference>
<proteinExistence type="predicted"/>
<feature type="domain" description="Helicase C-terminal" evidence="1">
    <location>
        <begin position="31"/>
        <end position="131"/>
    </location>
</feature>
<keyword evidence="2" id="KW-0347">Helicase</keyword>
<dbReference type="STRING" id="53463.SAMN05444389_101558"/>